<name>A0A1B6JSI3_9HEMI</name>
<proteinExistence type="predicted"/>
<accession>A0A1B6JSI3</accession>
<organism evidence="2">
    <name type="scientific">Homalodisca liturata</name>
    <dbReference type="NCBI Taxonomy" id="320908"/>
    <lineage>
        <taxon>Eukaryota</taxon>
        <taxon>Metazoa</taxon>
        <taxon>Ecdysozoa</taxon>
        <taxon>Arthropoda</taxon>
        <taxon>Hexapoda</taxon>
        <taxon>Insecta</taxon>
        <taxon>Pterygota</taxon>
        <taxon>Neoptera</taxon>
        <taxon>Paraneoptera</taxon>
        <taxon>Hemiptera</taxon>
        <taxon>Auchenorrhyncha</taxon>
        <taxon>Membracoidea</taxon>
        <taxon>Cicadellidae</taxon>
        <taxon>Cicadellinae</taxon>
        <taxon>Proconiini</taxon>
        <taxon>Homalodisca</taxon>
    </lineage>
</organism>
<evidence type="ECO:0000313" key="2">
    <source>
        <dbReference type="EMBL" id="JAT02189.1"/>
    </source>
</evidence>
<dbReference type="InterPro" id="IPR029526">
    <property type="entry name" value="PGBD"/>
</dbReference>
<evidence type="ECO:0000259" key="1">
    <source>
        <dbReference type="Pfam" id="PF13843"/>
    </source>
</evidence>
<dbReference type="PANTHER" id="PTHR46599">
    <property type="entry name" value="PIGGYBAC TRANSPOSABLE ELEMENT-DERIVED PROTEIN 4"/>
    <property type="match status" value="1"/>
</dbReference>
<sequence length="134" mass="15711">PGVRHCPPKNSAPIRYFYLFFTNAIWNMFVTETNLHAHREINRKRASGEMKASSRLLKWIDVTVKEMKKFMSILINMGLIHKNNIEDYWKTTRSRAIPFFPSVMSLKRFQSIASMFHLSSVPTLERGMAGYDPW</sequence>
<gene>
    <name evidence="2" type="ORF">g.59316</name>
</gene>
<feature type="non-terminal residue" evidence="2">
    <location>
        <position position="134"/>
    </location>
</feature>
<feature type="domain" description="PiggyBac transposable element-derived protein" evidence="1">
    <location>
        <begin position="13"/>
        <end position="123"/>
    </location>
</feature>
<feature type="non-terminal residue" evidence="2">
    <location>
        <position position="1"/>
    </location>
</feature>
<reference evidence="2" key="1">
    <citation type="submission" date="2015-11" db="EMBL/GenBank/DDBJ databases">
        <title>De novo transcriptome assembly of four potential Pierce s Disease insect vectors from Arizona vineyards.</title>
        <authorList>
            <person name="Tassone E.E."/>
        </authorList>
    </citation>
    <scope>NUCLEOTIDE SEQUENCE</scope>
</reference>
<dbReference type="EMBL" id="GECU01005518">
    <property type="protein sequence ID" value="JAT02189.1"/>
    <property type="molecule type" value="Transcribed_RNA"/>
</dbReference>
<dbReference type="AlphaFoldDB" id="A0A1B6JSI3"/>
<protein>
    <recommendedName>
        <fullName evidence="1">PiggyBac transposable element-derived protein domain-containing protein</fullName>
    </recommendedName>
</protein>
<dbReference type="PANTHER" id="PTHR46599:SF3">
    <property type="entry name" value="PIGGYBAC TRANSPOSABLE ELEMENT-DERIVED PROTEIN 4"/>
    <property type="match status" value="1"/>
</dbReference>
<dbReference type="Pfam" id="PF13843">
    <property type="entry name" value="DDE_Tnp_1_7"/>
    <property type="match status" value="1"/>
</dbReference>